<dbReference type="InterPro" id="IPR047215">
    <property type="entry name" value="Galactose_mutarotase-like"/>
</dbReference>
<dbReference type="SUPFAM" id="SSF74650">
    <property type="entry name" value="Galactose mutarotase-like"/>
    <property type="match status" value="1"/>
</dbReference>
<dbReference type="GO" id="GO:0030246">
    <property type="term" value="F:carbohydrate binding"/>
    <property type="evidence" value="ECO:0007669"/>
    <property type="project" value="InterPro"/>
</dbReference>
<keyword evidence="10" id="KW-1185">Reference proteome</keyword>
<dbReference type="InterPro" id="IPR011013">
    <property type="entry name" value="Gal_mutarotase_sf_dom"/>
</dbReference>
<feature type="binding site" evidence="7">
    <location>
        <position position="260"/>
    </location>
    <ligand>
        <name>beta-D-galactose</name>
        <dbReference type="ChEBI" id="CHEBI:27667"/>
    </ligand>
</feature>
<accession>A0A558HM30</accession>
<evidence type="ECO:0000256" key="1">
    <source>
        <dbReference type="ARBA" id="ARBA00005028"/>
    </source>
</evidence>
<protein>
    <recommendedName>
        <fullName evidence="5">Aldose 1-epimerase</fullName>
        <ecNumber evidence="5">5.1.3.3</ecNumber>
    </recommendedName>
</protein>
<dbReference type="PIRSF" id="PIRSF005096">
    <property type="entry name" value="GALM"/>
    <property type="match status" value="1"/>
</dbReference>
<name>A0A558HM30_9GAMM</name>
<dbReference type="OrthoDB" id="9779408at2"/>
<dbReference type="InterPro" id="IPR015443">
    <property type="entry name" value="Aldose_1-epimerase"/>
</dbReference>
<dbReference type="CDD" id="cd09019">
    <property type="entry name" value="galactose_mutarotase_like"/>
    <property type="match status" value="1"/>
</dbReference>
<evidence type="ECO:0000256" key="6">
    <source>
        <dbReference type="PIRSR" id="PIRSR005096-1"/>
    </source>
</evidence>
<feature type="active site" description="Proton acceptor" evidence="6">
    <location>
        <position position="328"/>
    </location>
</feature>
<dbReference type="GO" id="GO:0004034">
    <property type="term" value="F:aldose 1-epimerase activity"/>
    <property type="evidence" value="ECO:0007669"/>
    <property type="project" value="UniProtKB-EC"/>
</dbReference>
<dbReference type="GO" id="GO:0005737">
    <property type="term" value="C:cytoplasm"/>
    <property type="evidence" value="ECO:0007669"/>
    <property type="project" value="TreeGrafter"/>
</dbReference>
<dbReference type="InterPro" id="IPR014718">
    <property type="entry name" value="GH-type_carb-bd"/>
</dbReference>
<evidence type="ECO:0000256" key="8">
    <source>
        <dbReference type="PIRSR" id="PIRSR005096-3"/>
    </source>
</evidence>
<evidence type="ECO:0000313" key="9">
    <source>
        <dbReference type="EMBL" id="TVU70172.1"/>
    </source>
</evidence>
<evidence type="ECO:0000256" key="3">
    <source>
        <dbReference type="ARBA" id="ARBA00023235"/>
    </source>
</evidence>
<dbReference type="GO" id="GO:0006006">
    <property type="term" value="P:glucose metabolic process"/>
    <property type="evidence" value="ECO:0007669"/>
    <property type="project" value="TreeGrafter"/>
</dbReference>
<keyword evidence="4 5" id="KW-0119">Carbohydrate metabolism</keyword>
<dbReference type="EMBL" id="VNFH01000006">
    <property type="protein sequence ID" value="TVU70172.1"/>
    <property type="molecule type" value="Genomic_DNA"/>
</dbReference>
<dbReference type="PANTHER" id="PTHR10091">
    <property type="entry name" value="ALDOSE-1-EPIMERASE"/>
    <property type="match status" value="1"/>
</dbReference>
<dbReference type="STRING" id="553385.GCA_000591415_02513"/>
<reference evidence="9 10" key="1">
    <citation type="submission" date="2019-07" db="EMBL/GenBank/DDBJ databases">
        <title>Diversity of Bacteria from Kongsfjorden, Arctic.</title>
        <authorList>
            <person name="Yu Y."/>
        </authorList>
    </citation>
    <scope>NUCLEOTIDE SEQUENCE [LARGE SCALE GENOMIC DNA]</scope>
    <source>
        <strain evidence="9 10">SM1923</strain>
    </source>
</reference>
<comment type="catalytic activity">
    <reaction evidence="5">
        <text>alpha-D-glucose = beta-D-glucose</text>
        <dbReference type="Rhea" id="RHEA:10264"/>
        <dbReference type="ChEBI" id="CHEBI:15903"/>
        <dbReference type="ChEBI" id="CHEBI:17925"/>
        <dbReference type="EC" id="5.1.3.3"/>
    </reaction>
</comment>
<evidence type="ECO:0000256" key="5">
    <source>
        <dbReference type="PIRNR" id="PIRNR005096"/>
    </source>
</evidence>
<dbReference type="UniPathway" id="UPA00242"/>
<comment type="caution">
    <text evidence="9">The sequence shown here is derived from an EMBL/GenBank/DDBJ whole genome shotgun (WGS) entry which is preliminary data.</text>
</comment>
<comment type="similarity">
    <text evidence="2 5">Belongs to the aldose epimerase family.</text>
</comment>
<feature type="binding site" evidence="8">
    <location>
        <begin position="88"/>
        <end position="89"/>
    </location>
    <ligand>
        <name>beta-D-galactose</name>
        <dbReference type="ChEBI" id="CHEBI:27667"/>
    </ligand>
</feature>
<sequence length="375" mass="40648">MAPGGIRTTSHGQLADGREVTLFTLENAAGMQVSISPYGGIVTSLIVPDCRGRRDDVVLGFSNLQAYTSREYHDASPYFGALIGRYGNRIAGGSFIIDGTRFALATNEGGNTLHGGVDGFERRLWEARPFREGTGVGLSLILESADGDQGFPGRLSIEVRYTLLAENTLDIRYQAVTTKATHVNLTHHGYFNLEGEGEGNVLDHLLMINADAFLPIDDALLPVGDLRSVTDTPFDFRQPISIGARIETDDRQLLQANGYDHNFVVTQGNEDSETLTLAAVLEAPRCGRVMKVYTTEPGIQLYSGNSLDGSLIGKSGNAYSRYAGVALETQHFPDSPHHPSFPSTLLKPGERYTSNTQYQFSTRADLGLAGVSERA</sequence>
<evidence type="ECO:0000256" key="4">
    <source>
        <dbReference type="ARBA" id="ARBA00023277"/>
    </source>
</evidence>
<dbReference type="NCBIfam" id="NF008277">
    <property type="entry name" value="PRK11055.1"/>
    <property type="match status" value="1"/>
</dbReference>
<keyword evidence="3 5" id="KW-0413">Isomerase</keyword>
<dbReference type="EC" id="5.1.3.3" evidence="5"/>
<comment type="pathway">
    <text evidence="1 5">Carbohydrate metabolism; hexose metabolism.</text>
</comment>
<proteinExistence type="inferred from homology"/>
<dbReference type="InterPro" id="IPR008183">
    <property type="entry name" value="Aldose_1/G6P_1-epimerase"/>
</dbReference>
<evidence type="ECO:0000313" key="10">
    <source>
        <dbReference type="Proteomes" id="UP000319941"/>
    </source>
</evidence>
<dbReference type="Gene3D" id="2.70.98.10">
    <property type="match status" value="1"/>
</dbReference>
<dbReference type="PANTHER" id="PTHR10091:SF0">
    <property type="entry name" value="GALACTOSE MUTAROTASE"/>
    <property type="match status" value="1"/>
</dbReference>
<evidence type="ECO:0000256" key="7">
    <source>
        <dbReference type="PIRSR" id="PIRSR005096-2"/>
    </source>
</evidence>
<dbReference type="GO" id="GO:0033499">
    <property type="term" value="P:galactose catabolic process via UDP-galactose, Leloir pathway"/>
    <property type="evidence" value="ECO:0007669"/>
    <property type="project" value="TreeGrafter"/>
</dbReference>
<feature type="binding site" evidence="8">
    <location>
        <begin position="188"/>
        <end position="190"/>
    </location>
    <ligand>
        <name>beta-D-galactose</name>
        <dbReference type="ChEBI" id="CHEBI:27667"/>
    </ligand>
</feature>
<dbReference type="AlphaFoldDB" id="A0A558HM30"/>
<dbReference type="Proteomes" id="UP000319941">
    <property type="component" value="Unassembled WGS sequence"/>
</dbReference>
<gene>
    <name evidence="9" type="ORF">FQP86_10285</name>
</gene>
<organism evidence="9 10">
    <name type="scientific">Cobetia crustatorum</name>
    <dbReference type="NCBI Taxonomy" id="553385"/>
    <lineage>
        <taxon>Bacteria</taxon>
        <taxon>Pseudomonadati</taxon>
        <taxon>Pseudomonadota</taxon>
        <taxon>Gammaproteobacteria</taxon>
        <taxon>Oceanospirillales</taxon>
        <taxon>Halomonadaceae</taxon>
        <taxon>Cobetia</taxon>
    </lineage>
</organism>
<dbReference type="Pfam" id="PF01263">
    <property type="entry name" value="Aldose_epim"/>
    <property type="match status" value="1"/>
</dbReference>
<evidence type="ECO:0000256" key="2">
    <source>
        <dbReference type="ARBA" id="ARBA00006206"/>
    </source>
</evidence>
<feature type="active site" description="Proton donor" evidence="6">
    <location>
        <position position="188"/>
    </location>
</feature>